<dbReference type="KEGG" id="alkq:M9189_12230"/>
<protein>
    <submittedName>
        <fullName evidence="1">Uncharacterized protein</fullName>
    </submittedName>
</protein>
<dbReference type="AlphaFoldDB" id="A0A9J6ZPR8"/>
<dbReference type="EMBL" id="CP098400">
    <property type="protein sequence ID" value="URW79619.1"/>
    <property type="molecule type" value="Genomic_DNA"/>
</dbReference>
<dbReference type="RefSeq" id="WP_250723611.1">
    <property type="nucleotide sequence ID" value="NZ_CP098400.1"/>
</dbReference>
<reference evidence="1" key="1">
    <citation type="submission" date="2022-05" db="EMBL/GenBank/DDBJ databases">
        <authorList>
            <person name="Sun X."/>
        </authorList>
    </citation>
    <scope>NUCLEOTIDE SEQUENCE</scope>
    <source>
        <strain evidence="1">Ai-910</strain>
    </source>
</reference>
<sequence length="195" mass="21161">MKRRMLGSHFALMEGGQMLAWPILTIDDEGRILSVDSGGTGLRERPGLEWYGGLLIPGLIDIVGVELFDYEKRNLNAHFAGGTVALGRYGADGDPSFPLSIPGIDSDLHPVITRTRDNYSVPVFSRIKDYCLSYNQADWIGLLSLSSDKAGGLAGLKELGAIREGNKCGIINISGADLIHMKATAQMTLKWLVMP</sequence>
<evidence type="ECO:0000313" key="1">
    <source>
        <dbReference type="EMBL" id="URW79619.1"/>
    </source>
</evidence>
<reference evidence="1" key="2">
    <citation type="submission" date="2022-06" db="EMBL/GenBank/DDBJ databases">
        <title>Xiashengella guii gen. nov. sp. nov., a bacterium isolated form anaerobic digestion tank.</title>
        <authorList>
            <person name="Huang H."/>
        </authorList>
    </citation>
    <scope>NUCLEOTIDE SEQUENCE</scope>
    <source>
        <strain evidence="1">Ai-910</strain>
    </source>
</reference>
<gene>
    <name evidence="1" type="ORF">M9189_12230</name>
</gene>
<organism evidence="1 2">
    <name type="scientific">Xiashengella succiniciproducens</name>
    <dbReference type="NCBI Taxonomy" id="2949635"/>
    <lineage>
        <taxon>Bacteria</taxon>
        <taxon>Pseudomonadati</taxon>
        <taxon>Bacteroidota</taxon>
        <taxon>Bacteroidia</taxon>
        <taxon>Marinilabiliales</taxon>
        <taxon>Marinilabiliaceae</taxon>
        <taxon>Xiashengella</taxon>
    </lineage>
</organism>
<dbReference type="Proteomes" id="UP001056426">
    <property type="component" value="Chromosome"/>
</dbReference>
<keyword evidence="2" id="KW-1185">Reference proteome</keyword>
<evidence type="ECO:0000313" key="2">
    <source>
        <dbReference type="Proteomes" id="UP001056426"/>
    </source>
</evidence>
<name>A0A9J6ZPR8_9BACT</name>
<proteinExistence type="predicted"/>
<accession>A0A9J6ZPR8</accession>